<dbReference type="Pfam" id="PF01618">
    <property type="entry name" value="MotA_ExbB"/>
    <property type="match status" value="1"/>
</dbReference>
<evidence type="ECO:0000256" key="2">
    <source>
        <dbReference type="ARBA" id="ARBA00022475"/>
    </source>
</evidence>
<keyword evidence="3 7" id="KW-0812">Transmembrane</keyword>
<keyword evidence="6" id="KW-0653">Protein transport</keyword>
<comment type="subcellular location">
    <subcellularLocation>
        <location evidence="1">Cell membrane</location>
        <topology evidence="1">Multi-pass membrane protein</topology>
    </subcellularLocation>
    <subcellularLocation>
        <location evidence="6">Membrane</location>
        <topology evidence="6">Multi-pass membrane protein</topology>
    </subcellularLocation>
</comment>
<evidence type="ECO:0000313" key="10">
    <source>
        <dbReference type="Proteomes" id="UP001595617"/>
    </source>
</evidence>
<dbReference type="EMBL" id="JBHRYR010000003">
    <property type="protein sequence ID" value="MFC3853335.1"/>
    <property type="molecule type" value="Genomic_DNA"/>
</dbReference>
<evidence type="ECO:0000256" key="1">
    <source>
        <dbReference type="ARBA" id="ARBA00004651"/>
    </source>
</evidence>
<organism evidence="9 10">
    <name type="scientific">Saccharospirillum mangrovi</name>
    <dbReference type="NCBI Taxonomy" id="2161747"/>
    <lineage>
        <taxon>Bacteria</taxon>
        <taxon>Pseudomonadati</taxon>
        <taxon>Pseudomonadota</taxon>
        <taxon>Gammaproteobacteria</taxon>
        <taxon>Oceanospirillales</taxon>
        <taxon>Saccharospirillaceae</taxon>
        <taxon>Saccharospirillum</taxon>
    </lineage>
</organism>
<keyword evidence="10" id="KW-1185">Reference proteome</keyword>
<dbReference type="InterPro" id="IPR047055">
    <property type="entry name" value="MotA-like"/>
</dbReference>
<accession>A0ABV8A1T8</accession>
<evidence type="ECO:0000256" key="7">
    <source>
        <dbReference type="SAM" id="Phobius"/>
    </source>
</evidence>
<reference evidence="10" key="1">
    <citation type="journal article" date="2019" name="Int. J. Syst. Evol. Microbiol.">
        <title>The Global Catalogue of Microorganisms (GCM) 10K type strain sequencing project: providing services to taxonomists for standard genome sequencing and annotation.</title>
        <authorList>
            <consortium name="The Broad Institute Genomics Platform"/>
            <consortium name="The Broad Institute Genome Sequencing Center for Infectious Disease"/>
            <person name="Wu L."/>
            <person name="Ma J."/>
        </authorList>
    </citation>
    <scope>NUCLEOTIDE SEQUENCE [LARGE SCALE GENOMIC DNA]</scope>
    <source>
        <strain evidence="10">IBRC 10765</strain>
    </source>
</reference>
<dbReference type="PANTHER" id="PTHR30433:SF3">
    <property type="entry name" value="MOTILITY PROTEIN A"/>
    <property type="match status" value="1"/>
</dbReference>
<dbReference type="InterPro" id="IPR002898">
    <property type="entry name" value="MotA_ExbB_proton_chnl"/>
</dbReference>
<feature type="transmembrane region" description="Helical" evidence="7">
    <location>
        <begin position="177"/>
        <end position="199"/>
    </location>
</feature>
<proteinExistence type="inferred from homology"/>
<dbReference type="Proteomes" id="UP001595617">
    <property type="component" value="Unassembled WGS sequence"/>
</dbReference>
<feature type="domain" description="MotA/TolQ/ExbB proton channel" evidence="8">
    <location>
        <begin position="97"/>
        <end position="202"/>
    </location>
</feature>
<comment type="caution">
    <text evidence="9">The sequence shown here is derived from an EMBL/GenBank/DDBJ whole genome shotgun (WGS) entry which is preliminary data.</text>
</comment>
<evidence type="ECO:0000256" key="6">
    <source>
        <dbReference type="RuleBase" id="RU004057"/>
    </source>
</evidence>
<dbReference type="PANTHER" id="PTHR30433">
    <property type="entry name" value="CHEMOTAXIS PROTEIN MOTA"/>
    <property type="match status" value="1"/>
</dbReference>
<comment type="similarity">
    <text evidence="6">Belongs to the exbB/tolQ family.</text>
</comment>
<evidence type="ECO:0000256" key="3">
    <source>
        <dbReference type="ARBA" id="ARBA00022692"/>
    </source>
</evidence>
<dbReference type="RefSeq" id="WP_380696392.1">
    <property type="nucleotide sequence ID" value="NZ_JBHRYR010000003.1"/>
</dbReference>
<keyword evidence="2" id="KW-1003">Cell membrane</keyword>
<feature type="transmembrane region" description="Helical" evidence="7">
    <location>
        <begin position="144"/>
        <end position="165"/>
    </location>
</feature>
<sequence length="241" mass="26369">MLITGLVIACTLFLLGVILSGGTTTALFNVPALIIVLGATFGLALAQSDRRRLRLVGKRLTTLHLPYVPPYQENDLVVWAQTARKEGRLALEPVAQGVTDTLAAQGLQCLIDGAEPDDIEHFVNVAMVAEEERELQVAEFLEQLAIYAPLMSAIAAVIVVLQSAAQPTNPLLSQIGFFNAGVTLVYGLMLSAIVFLPLASRTRWLARCQYRCRETLLDALLSISRNEPPRRLSDRLAYRSK</sequence>
<evidence type="ECO:0000256" key="5">
    <source>
        <dbReference type="ARBA" id="ARBA00023136"/>
    </source>
</evidence>
<keyword evidence="6" id="KW-0813">Transport</keyword>
<evidence type="ECO:0000259" key="8">
    <source>
        <dbReference type="Pfam" id="PF01618"/>
    </source>
</evidence>
<evidence type="ECO:0000313" key="9">
    <source>
        <dbReference type="EMBL" id="MFC3853335.1"/>
    </source>
</evidence>
<keyword evidence="4 7" id="KW-1133">Transmembrane helix</keyword>
<gene>
    <name evidence="9" type="ORF">ACFOOG_10875</name>
</gene>
<feature type="transmembrane region" description="Helical" evidence="7">
    <location>
        <begin position="30"/>
        <end position="46"/>
    </location>
</feature>
<protein>
    <submittedName>
        <fullName evidence="9">Motility protein A</fullName>
    </submittedName>
</protein>
<evidence type="ECO:0000256" key="4">
    <source>
        <dbReference type="ARBA" id="ARBA00022989"/>
    </source>
</evidence>
<name>A0ABV8A1T8_9GAMM</name>
<keyword evidence="5 7" id="KW-0472">Membrane</keyword>